<evidence type="ECO:0000256" key="2">
    <source>
        <dbReference type="ARBA" id="ARBA00023080"/>
    </source>
</evidence>
<dbReference type="InterPro" id="IPR033704">
    <property type="entry name" value="dUTPase_trimeric"/>
</dbReference>
<organism evidence="3 4">
    <name type="scientific">Hyalangium rubrum</name>
    <dbReference type="NCBI Taxonomy" id="3103134"/>
    <lineage>
        <taxon>Bacteria</taxon>
        <taxon>Pseudomonadati</taxon>
        <taxon>Myxococcota</taxon>
        <taxon>Myxococcia</taxon>
        <taxon>Myxococcales</taxon>
        <taxon>Cystobacterineae</taxon>
        <taxon>Archangiaceae</taxon>
        <taxon>Hyalangium</taxon>
    </lineage>
</organism>
<protein>
    <recommendedName>
        <fullName evidence="5">dCTP deaminase</fullName>
    </recommendedName>
</protein>
<keyword evidence="4" id="KW-1185">Reference proteome</keyword>
<sequence length="182" mass="20552">MILTGPEIARAVGEGRIDLEPFEPDRLNPNSYNYRLGPELVEIHNDVIDLRGEQHTVRTRIPPEGFLLQPRRIYLGTTLEVIGSDTYVPSLIGRSSLGRLGLFLQITADLGHLGTRHSWTLELKVVQPLIVYAGMRIGQVSFWKPEGLELLEGARYLHQAHSYARFSGPQTSMFHKLLDEQP</sequence>
<evidence type="ECO:0000313" key="3">
    <source>
        <dbReference type="EMBL" id="MDY7226303.1"/>
    </source>
</evidence>
<evidence type="ECO:0000313" key="4">
    <source>
        <dbReference type="Proteomes" id="UP001291309"/>
    </source>
</evidence>
<proteinExistence type="predicted"/>
<dbReference type="PANTHER" id="PTHR42680">
    <property type="entry name" value="DCTP DEAMINASE"/>
    <property type="match status" value="1"/>
</dbReference>
<comment type="caution">
    <text evidence="3">The sequence shown here is derived from an EMBL/GenBank/DDBJ whole genome shotgun (WGS) entry which is preliminary data.</text>
</comment>
<keyword evidence="2" id="KW-0546">Nucleotide metabolism</keyword>
<reference evidence="3 4" key="1">
    <citation type="submission" date="2023-12" db="EMBL/GenBank/DDBJ databases">
        <title>the genome sequence of Hyalangium sp. s54d21.</title>
        <authorList>
            <person name="Zhang X."/>
        </authorList>
    </citation>
    <scope>NUCLEOTIDE SEQUENCE [LARGE SCALE GENOMIC DNA]</scope>
    <source>
        <strain evidence="4">s54d21</strain>
    </source>
</reference>
<evidence type="ECO:0000256" key="1">
    <source>
        <dbReference type="ARBA" id="ARBA00022801"/>
    </source>
</evidence>
<accession>A0ABU5H0L6</accession>
<dbReference type="Gene3D" id="2.70.40.10">
    <property type="match status" value="1"/>
</dbReference>
<dbReference type="Pfam" id="PF22769">
    <property type="entry name" value="DCD"/>
    <property type="match status" value="1"/>
</dbReference>
<dbReference type="Proteomes" id="UP001291309">
    <property type="component" value="Unassembled WGS sequence"/>
</dbReference>
<dbReference type="CDD" id="cd07557">
    <property type="entry name" value="trimeric_dUTPase"/>
    <property type="match status" value="1"/>
</dbReference>
<keyword evidence="1" id="KW-0378">Hydrolase</keyword>
<gene>
    <name evidence="3" type="ORF">SYV04_07900</name>
</gene>
<dbReference type="InterPro" id="IPR036157">
    <property type="entry name" value="dUTPase-like_sf"/>
</dbReference>
<name>A0ABU5H0L6_9BACT</name>
<dbReference type="PANTHER" id="PTHR42680:SF3">
    <property type="entry name" value="DCTP DEAMINASE"/>
    <property type="match status" value="1"/>
</dbReference>
<dbReference type="EMBL" id="JAXIVS010000002">
    <property type="protein sequence ID" value="MDY7226303.1"/>
    <property type="molecule type" value="Genomic_DNA"/>
</dbReference>
<dbReference type="RefSeq" id="WP_321545023.1">
    <property type="nucleotide sequence ID" value="NZ_JAXIVS010000002.1"/>
</dbReference>
<dbReference type="InterPro" id="IPR011962">
    <property type="entry name" value="dCTP_deaminase"/>
</dbReference>
<dbReference type="SUPFAM" id="SSF51283">
    <property type="entry name" value="dUTPase-like"/>
    <property type="match status" value="1"/>
</dbReference>
<evidence type="ECO:0008006" key="5">
    <source>
        <dbReference type="Google" id="ProtNLM"/>
    </source>
</evidence>